<proteinExistence type="predicted"/>
<feature type="compositionally biased region" description="Basic residues" evidence="2">
    <location>
        <begin position="483"/>
        <end position="492"/>
    </location>
</feature>
<feature type="compositionally biased region" description="Polar residues" evidence="2">
    <location>
        <begin position="455"/>
        <end position="482"/>
    </location>
</feature>
<dbReference type="Proteomes" id="UP000095009">
    <property type="component" value="Unassembled WGS sequence"/>
</dbReference>
<feature type="coiled-coil region" evidence="1">
    <location>
        <begin position="57"/>
        <end position="119"/>
    </location>
</feature>
<feature type="region of interest" description="Disordered" evidence="2">
    <location>
        <begin position="349"/>
        <end position="384"/>
    </location>
</feature>
<gene>
    <name evidence="3" type="ORF">NADFUDRAFT_41937</name>
</gene>
<organism evidence="3 4">
    <name type="scientific">Nadsonia fulvescens var. elongata DSM 6958</name>
    <dbReference type="NCBI Taxonomy" id="857566"/>
    <lineage>
        <taxon>Eukaryota</taxon>
        <taxon>Fungi</taxon>
        <taxon>Dikarya</taxon>
        <taxon>Ascomycota</taxon>
        <taxon>Saccharomycotina</taxon>
        <taxon>Dipodascomycetes</taxon>
        <taxon>Dipodascales</taxon>
        <taxon>Dipodascales incertae sedis</taxon>
        <taxon>Nadsonia</taxon>
    </lineage>
</organism>
<evidence type="ECO:0000256" key="1">
    <source>
        <dbReference type="SAM" id="Coils"/>
    </source>
</evidence>
<keyword evidence="1" id="KW-0175">Coiled coil</keyword>
<feature type="compositionally biased region" description="Low complexity" evidence="2">
    <location>
        <begin position="363"/>
        <end position="376"/>
    </location>
</feature>
<dbReference type="AlphaFoldDB" id="A0A1E3PLZ2"/>
<accession>A0A1E3PLZ2</accession>
<evidence type="ECO:0000313" key="3">
    <source>
        <dbReference type="EMBL" id="ODQ65952.1"/>
    </source>
</evidence>
<evidence type="ECO:0000313" key="4">
    <source>
        <dbReference type="Proteomes" id="UP000095009"/>
    </source>
</evidence>
<protein>
    <submittedName>
        <fullName evidence="3">Uncharacterized protein</fullName>
    </submittedName>
</protein>
<evidence type="ECO:0000256" key="2">
    <source>
        <dbReference type="SAM" id="MobiDB-lite"/>
    </source>
</evidence>
<sequence>MNEQPSHAGDIVESSNSPGHLYSDDANETRVKNLHRTIYKQIDTIFSEYKKISSAEKQELNLRLNEAILEKDRLIDQQSLLNAQLTTVKNSLSQLAGENNELKKENDLLSARNSSLRDQLIDKDMRAFNDKNELSTVSGLEPESFQDIEWLQSQYKLHQKELAYRRKIYKQIVDKRRDDIEVVKQWKGKWQIMERRALLQRNIIRAFKRLPCGDCGAYLSSDMINKIQDQIFLVEGLDSDVQDGKDQIDLGTRCESSLIKAQIQLETGRKTGSVMKKGIEVDKSIIQSDIKQDSTSIAVTKFTIAPVMVSSSTSVGLTTTTMARNRQDHNSHNYIDEDLLSCMAKGITTPKSNKVTQGEKKAPNSAPSSSSFSKSPLVPTVTHSSRSRFANKGINFDDIDEDLHNGKNVFRGVVFDRSQKLDDSISPITVPFTTPEPSKNMKLDHWLKNKNLASSANVSPDQGNANLNLSNSDKNNCQNRSTPVKRVRYTEN</sequence>
<keyword evidence="4" id="KW-1185">Reference proteome</keyword>
<dbReference type="EMBL" id="KV454409">
    <property type="protein sequence ID" value="ODQ65952.1"/>
    <property type="molecule type" value="Genomic_DNA"/>
</dbReference>
<reference evidence="3 4" key="1">
    <citation type="journal article" date="2016" name="Proc. Natl. Acad. Sci. U.S.A.">
        <title>Comparative genomics of biotechnologically important yeasts.</title>
        <authorList>
            <person name="Riley R."/>
            <person name="Haridas S."/>
            <person name="Wolfe K.H."/>
            <person name="Lopes M.R."/>
            <person name="Hittinger C.T."/>
            <person name="Goeker M."/>
            <person name="Salamov A.A."/>
            <person name="Wisecaver J.H."/>
            <person name="Long T.M."/>
            <person name="Calvey C.H."/>
            <person name="Aerts A.L."/>
            <person name="Barry K.W."/>
            <person name="Choi C."/>
            <person name="Clum A."/>
            <person name="Coughlan A.Y."/>
            <person name="Deshpande S."/>
            <person name="Douglass A.P."/>
            <person name="Hanson S.J."/>
            <person name="Klenk H.-P."/>
            <person name="LaButti K.M."/>
            <person name="Lapidus A."/>
            <person name="Lindquist E.A."/>
            <person name="Lipzen A.M."/>
            <person name="Meier-Kolthoff J.P."/>
            <person name="Ohm R.A."/>
            <person name="Otillar R.P."/>
            <person name="Pangilinan J.L."/>
            <person name="Peng Y."/>
            <person name="Rokas A."/>
            <person name="Rosa C.A."/>
            <person name="Scheuner C."/>
            <person name="Sibirny A.A."/>
            <person name="Slot J.C."/>
            <person name="Stielow J.B."/>
            <person name="Sun H."/>
            <person name="Kurtzman C.P."/>
            <person name="Blackwell M."/>
            <person name="Grigoriev I.V."/>
            <person name="Jeffries T.W."/>
        </authorList>
    </citation>
    <scope>NUCLEOTIDE SEQUENCE [LARGE SCALE GENOMIC DNA]</scope>
    <source>
        <strain evidence="3 4">DSM 6958</strain>
    </source>
</reference>
<feature type="region of interest" description="Disordered" evidence="2">
    <location>
        <begin position="455"/>
        <end position="492"/>
    </location>
</feature>
<name>A0A1E3PLZ2_9ASCO</name>
<feature type="region of interest" description="Disordered" evidence="2">
    <location>
        <begin position="1"/>
        <end position="25"/>
    </location>
</feature>